<keyword evidence="2" id="KW-1185">Reference proteome</keyword>
<dbReference type="GO" id="GO:0003677">
    <property type="term" value="F:DNA binding"/>
    <property type="evidence" value="ECO:0007669"/>
    <property type="project" value="InterPro"/>
</dbReference>
<dbReference type="KEGG" id="gps:C427_1080"/>
<name>K7ANM8_9ALTE</name>
<dbReference type="InterPro" id="IPR010982">
    <property type="entry name" value="Lambda_DNA-bd_dom_sf"/>
</dbReference>
<protein>
    <recommendedName>
        <fullName evidence="3">HigA2-like helix-turn-helix domain-containing protein</fullName>
    </recommendedName>
</protein>
<evidence type="ECO:0000313" key="1">
    <source>
        <dbReference type="EMBL" id="AGH43189.1"/>
    </source>
</evidence>
<dbReference type="AlphaFoldDB" id="K7ANM8"/>
<reference evidence="1 2" key="1">
    <citation type="journal article" date="2013" name="Genome Announc.">
        <title>Complete Genome Sequence of Glaciecola psychrophila Strain 170T.</title>
        <authorList>
            <person name="Yin J."/>
            <person name="Chen J."/>
            <person name="Liu G."/>
            <person name="Yu Y."/>
            <person name="Song L."/>
            <person name="Wang X."/>
            <person name="Qu X."/>
        </authorList>
    </citation>
    <scope>NUCLEOTIDE SEQUENCE [LARGE SCALE GENOMIC DNA]</scope>
    <source>
        <strain evidence="1 2">170</strain>
    </source>
</reference>
<dbReference type="Proteomes" id="UP000011864">
    <property type="component" value="Chromosome"/>
</dbReference>
<sequence length="57" mass="6377">MIEIHSLLDLKNTPIKNAVRVLGVTPSQARKLAKGDINKFSVFELQTFLKRLNSANP</sequence>
<dbReference type="Gene3D" id="1.10.260.40">
    <property type="entry name" value="lambda repressor-like DNA-binding domains"/>
    <property type="match status" value="1"/>
</dbReference>
<dbReference type="HOGENOM" id="CLU_211586_0_0_6"/>
<dbReference type="EMBL" id="CP003837">
    <property type="protein sequence ID" value="AGH43189.1"/>
    <property type="molecule type" value="Genomic_DNA"/>
</dbReference>
<accession>K7ANM8</accession>
<evidence type="ECO:0000313" key="2">
    <source>
        <dbReference type="Proteomes" id="UP000011864"/>
    </source>
</evidence>
<gene>
    <name evidence="1" type="ORF">C427_1080</name>
</gene>
<evidence type="ECO:0008006" key="3">
    <source>
        <dbReference type="Google" id="ProtNLM"/>
    </source>
</evidence>
<dbReference type="PATRIC" id="fig|1129794.4.peg.1067"/>
<organism evidence="1 2">
    <name type="scientific">Paraglaciecola psychrophila 170</name>
    <dbReference type="NCBI Taxonomy" id="1129794"/>
    <lineage>
        <taxon>Bacteria</taxon>
        <taxon>Pseudomonadati</taxon>
        <taxon>Pseudomonadota</taxon>
        <taxon>Gammaproteobacteria</taxon>
        <taxon>Alteromonadales</taxon>
        <taxon>Alteromonadaceae</taxon>
        <taxon>Paraglaciecola</taxon>
    </lineage>
</organism>
<proteinExistence type="predicted"/>